<dbReference type="AlphaFoldDB" id="A0A8S1IWB3"/>
<evidence type="ECO:0000256" key="1">
    <source>
        <dbReference type="ARBA" id="ARBA00009183"/>
    </source>
</evidence>
<dbReference type="InterPro" id="IPR036188">
    <property type="entry name" value="FAD/NAD-bd_sf"/>
</dbReference>
<dbReference type="InterPro" id="IPR023753">
    <property type="entry name" value="FAD/NAD-binding_dom"/>
</dbReference>
<keyword evidence="2" id="KW-0560">Oxidoreductase</keyword>
<dbReference type="PRINTS" id="PR00411">
    <property type="entry name" value="PNDRDTASEI"/>
</dbReference>
<dbReference type="PROSITE" id="PS50003">
    <property type="entry name" value="PH_DOMAIN"/>
    <property type="match status" value="1"/>
</dbReference>
<dbReference type="PANTHER" id="PTHR43539:SF68">
    <property type="entry name" value="FLAVIN-BINDING MONOOXYGENASE-LIKE PROTEIN (AFU_ORTHOLOGUE AFUA_4G09220)"/>
    <property type="match status" value="1"/>
</dbReference>
<dbReference type="EMBL" id="CAJHUC010000984">
    <property type="protein sequence ID" value="CAD7699277.1"/>
    <property type="molecule type" value="Genomic_DNA"/>
</dbReference>
<dbReference type="Pfam" id="PF12680">
    <property type="entry name" value="SnoaL_2"/>
    <property type="match status" value="1"/>
</dbReference>
<comment type="similarity">
    <text evidence="1">Belongs to the FMO family.</text>
</comment>
<evidence type="ECO:0000256" key="3">
    <source>
        <dbReference type="ARBA" id="ARBA00039148"/>
    </source>
</evidence>
<evidence type="ECO:0000259" key="5">
    <source>
        <dbReference type="PROSITE" id="PS50003"/>
    </source>
</evidence>
<sequence>MSAPTHEEQRRAWLDAFASALERRDVDAAASLFADECYWRDLVAFTWNLVTLEGRDAVAAMLTATLPAASPRGWAAEGDAIESAEGVVEGRFNFETGAARCKGHVRLRGGRCWTLTTTMDELIGHEERRGRRRETGRCTAAGTKSVGEVGDPGWQPYCLVVGGGQGGITVGARLGVLGVPVLVVDRLERPGDAWRRRYACLVTHDPVHADHLPYMPFPDHWPVFSTKDRMGDWLEAYATVMGLNYWGSTECRNAVYDEEGQRWTVTLNREGKEVKVYPTHVVLATGLSGAPKVPEVPGAATFVGLQQHSSEFSSGKGWEGKRCVVVGAGNSALDICGDLWAHGAQVTMVQRSATLVVQSQTLTGRMLGKWYSEEAVEAGVTHEMADFAQSTVPYRLMPARSKVLFDEIRAANAEFYDGLSKAGFLLTFGPDGSGMPMRYLRRAAGSLIDTGNSELIASGKVRLKSGVEISNAEADALVLNDGTRLPADLVVYATGYGNMSEVVAKLLGQGVADRIGRVWGMGSGLDGDPGPWEGELRNMWKPTRQPGLWIHAGMLALSRTYSRYLALQIKARFEGIPTPVYGLAEVHHKR</sequence>
<comment type="catalytic activity">
    <reaction evidence="4">
        <text>indole-3-pyruvate + NADPH + O2 + H(+) = (indol-3-yl)acetate + CO2 + NADP(+) + H2O</text>
        <dbReference type="Rhea" id="RHEA:34331"/>
        <dbReference type="ChEBI" id="CHEBI:15377"/>
        <dbReference type="ChEBI" id="CHEBI:15378"/>
        <dbReference type="ChEBI" id="CHEBI:15379"/>
        <dbReference type="ChEBI" id="CHEBI:16526"/>
        <dbReference type="ChEBI" id="CHEBI:17640"/>
        <dbReference type="ChEBI" id="CHEBI:30854"/>
        <dbReference type="ChEBI" id="CHEBI:57783"/>
        <dbReference type="ChEBI" id="CHEBI:58349"/>
        <dbReference type="EC" id="1.14.13.168"/>
    </reaction>
</comment>
<dbReference type="GO" id="GO:0050660">
    <property type="term" value="F:flavin adenine dinucleotide binding"/>
    <property type="evidence" value="ECO:0007669"/>
    <property type="project" value="TreeGrafter"/>
</dbReference>
<evidence type="ECO:0000256" key="4">
    <source>
        <dbReference type="ARBA" id="ARBA00047707"/>
    </source>
</evidence>
<dbReference type="EC" id="1.14.13.168" evidence="3"/>
<proteinExistence type="inferred from homology"/>
<dbReference type="GO" id="GO:0103075">
    <property type="term" value="F:indole-3-pyruvate monooxygenase activity"/>
    <property type="evidence" value="ECO:0007669"/>
    <property type="project" value="UniProtKB-EC"/>
</dbReference>
<dbReference type="PANTHER" id="PTHR43539">
    <property type="entry name" value="FLAVIN-BINDING MONOOXYGENASE-LIKE PROTEIN (AFU_ORTHOLOGUE AFUA_4G09220)"/>
    <property type="match status" value="1"/>
</dbReference>
<evidence type="ECO:0000256" key="2">
    <source>
        <dbReference type="ARBA" id="ARBA00023002"/>
    </source>
</evidence>
<dbReference type="Proteomes" id="UP000708148">
    <property type="component" value="Unassembled WGS sequence"/>
</dbReference>
<dbReference type="InterPro" id="IPR050982">
    <property type="entry name" value="Auxin_biosynth/cation_transpt"/>
</dbReference>
<dbReference type="Gene3D" id="3.50.50.60">
    <property type="entry name" value="FAD/NAD(P)-binding domain"/>
    <property type="match status" value="1"/>
</dbReference>
<dbReference type="Gene3D" id="3.10.450.50">
    <property type="match status" value="1"/>
</dbReference>
<name>A0A8S1IWB3_9CHLO</name>
<dbReference type="InterPro" id="IPR032710">
    <property type="entry name" value="NTF2-like_dom_sf"/>
</dbReference>
<dbReference type="SUPFAM" id="SSF51905">
    <property type="entry name" value="FAD/NAD(P)-binding domain"/>
    <property type="match status" value="2"/>
</dbReference>
<dbReference type="Pfam" id="PF07992">
    <property type="entry name" value="Pyr_redox_2"/>
    <property type="match status" value="1"/>
</dbReference>
<comment type="caution">
    <text evidence="6">The sequence shown here is derived from an EMBL/GenBank/DDBJ whole genome shotgun (WGS) entry which is preliminary data.</text>
</comment>
<feature type="domain" description="PH" evidence="5">
    <location>
        <begin position="1"/>
        <end position="22"/>
    </location>
</feature>
<reference evidence="6" key="1">
    <citation type="submission" date="2020-12" db="EMBL/GenBank/DDBJ databases">
        <authorList>
            <person name="Iha C."/>
        </authorList>
    </citation>
    <scope>NUCLEOTIDE SEQUENCE</scope>
</reference>
<dbReference type="InterPro" id="IPR037401">
    <property type="entry name" value="SnoaL-like"/>
</dbReference>
<keyword evidence="7" id="KW-1185">Reference proteome</keyword>
<dbReference type="SUPFAM" id="SSF54427">
    <property type="entry name" value="NTF2-like"/>
    <property type="match status" value="1"/>
</dbReference>
<evidence type="ECO:0000313" key="7">
    <source>
        <dbReference type="Proteomes" id="UP000708148"/>
    </source>
</evidence>
<dbReference type="InterPro" id="IPR001849">
    <property type="entry name" value="PH_domain"/>
</dbReference>
<gene>
    <name evidence="6" type="ORF">OSTQU699_LOCUS4636</name>
</gene>
<protein>
    <recommendedName>
        <fullName evidence="3">indole-3-pyruvate monooxygenase</fullName>
        <ecNumber evidence="3">1.14.13.168</ecNumber>
    </recommendedName>
</protein>
<accession>A0A8S1IWB3</accession>
<dbReference type="OrthoDB" id="66881at2759"/>
<evidence type="ECO:0000313" key="6">
    <source>
        <dbReference type="EMBL" id="CAD7699277.1"/>
    </source>
</evidence>
<organism evidence="6 7">
    <name type="scientific">Ostreobium quekettii</name>
    <dbReference type="NCBI Taxonomy" id="121088"/>
    <lineage>
        <taxon>Eukaryota</taxon>
        <taxon>Viridiplantae</taxon>
        <taxon>Chlorophyta</taxon>
        <taxon>core chlorophytes</taxon>
        <taxon>Ulvophyceae</taxon>
        <taxon>TCBD clade</taxon>
        <taxon>Bryopsidales</taxon>
        <taxon>Ostreobineae</taxon>
        <taxon>Ostreobiaceae</taxon>
        <taxon>Ostreobium</taxon>
    </lineage>
</organism>